<dbReference type="PANTHER" id="PTHR11475:SF4">
    <property type="entry name" value="CHORION PEROXIDASE"/>
    <property type="match status" value="1"/>
</dbReference>
<dbReference type="EMBL" id="ASPP01002565">
    <property type="protein sequence ID" value="ETO34440.1"/>
    <property type="molecule type" value="Genomic_DNA"/>
</dbReference>
<dbReference type="SUPFAM" id="SSF48113">
    <property type="entry name" value="Heme-dependent peroxidases"/>
    <property type="match status" value="1"/>
</dbReference>
<keyword evidence="8" id="KW-1185">Reference proteome</keyword>
<keyword evidence="7" id="KW-0575">Peroxidase</keyword>
<protein>
    <submittedName>
        <fullName evidence="7">Peroxidase</fullName>
    </submittedName>
</protein>
<keyword evidence="3" id="KW-0325">Glycoprotein</keyword>
<keyword evidence="4" id="KW-0479">Metal-binding</keyword>
<keyword evidence="5" id="KW-0472">Membrane</keyword>
<feature type="transmembrane region" description="Helical" evidence="5">
    <location>
        <begin position="497"/>
        <end position="517"/>
    </location>
</feature>
<accession>X6P7F1</accession>
<dbReference type="Pfam" id="PF03098">
    <property type="entry name" value="An_peroxidase"/>
    <property type="match status" value="2"/>
</dbReference>
<name>X6P7F1_RETFI</name>
<dbReference type="PROSITE" id="PS50292">
    <property type="entry name" value="PEROXIDASE_3"/>
    <property type="match status" value="1"/>
</dbReference>
<dbReference type="OrthoDB" id="823504at2759"/>
<dbReference type="PRINTS" id="PR00457">
    <property type="entry name" value="ANPEROXIDASE"/>
</dbReference>
<evidence type="ECO:0000256" key="1">
    <source>
        <dbReference type="ARBA" id="ARBA00004613"/>
    </source>
</evidence>
<keyword evidence="4" id="KW-0349">Heme</keyword>
<dbReference type="GO" id="GO:0046872">
    <property type="term" value="F:metal ion binding"/>
    <property type="evidence" value="ECO:0007669"/>
    <property type="project" value="UniProtKB-KW"/>
</dbReference>
<keyword evidence="5" id="KW-0812">Transmembrane</keyword>
<keyword evidence="7" id="KW-0560">Oxidoreductase</keyword>
<keyword evidence="2" id="KW-0964">Secreted</keyword>
<dbReference type="Proteomes" id="UP000023152">
    <property type="component" value="Unassembled WGS sequence"/>
</dbReference>
<dbReference type="GO" id="GO:0006979">
    <property type="term" value="P:response to oxidative stress"/>
    <property type="evidence" value="ECO:0007669"/>
    <property type="project" value="InterPro"/>
</dbReference>
<dbReference type="InterPro" id="IPR037120">
    <property type="entry name" value="Haem_peroxidase_sf_animal"/>
</dbReference>
<dbReference type="Gene3D" id="1.10.640.10">
    <property type="entry name" value="Haem peroxidase domain superfamily, animal type"/>
    <property type="match status" value="2"/>
</dbReference>
<keyword evidence="4" id="KW-0408">Iron</keyword>
<organism evidence="7 8">
    <name type="scientific">Reticulomyxa filosa</name>
    <dbReference type="NCBI Taxonomy" id="46433"/>
    <lineage>
        <taxon>Eukaryota</taxon>
        <taxon>Sar</taxon>
        <taxon>Rhizaria</taxon>
        <taxon>Retaria</taxon>
        <taxon>Foraminifera</taxon>
        <taxon>Monothalamids</taxon>
        <taxon>Reticulomyxidae</taxon>
        <taxon>Reticulomyxa</taxon>
    </lineage>
</organism>
<dbReference type="GO" id="GO:0005576">
    <property type="term" value="C:extracellular region"/>
    <property type="evidence" value="ECO:0007669"/>
    <property type="project" value="UniProtKB-SubCell"/>
</dbReference>
<evidence type="ECO:0000256" key="3">
    <source>
        <dbReference type="ARBA" id="ARBA00023180"/>
    </source>
</evidence>
<dbReference type="InterPro" id="IPR010255">
    <property type="entry name" value="Haem_peroxidase_sf"/>
</dbReference>
<feature type="signal peptide" evidence="6">
    <location>
        <begin position="1"/>
        <end position="17"/>
    </location>
</feature>
<dbReference type="InterPro" id="IPR019791">
    <property type="entry name" value="Haem_peroxidase_animal"/>
</dbReference>
<dbReference type="PANTHER" id="PTHR11475">
    <property type="entry name" value="OXIDASE/PEROXIDASE"/>
    <property type="match status" value="1"/>
</dbReference>
<reference evidence="7 8" key="1">
    <citation type="journal article" date="2013" name="Curr. Biol.">
        <title>The Genome of the Foraminiferan Reticulomyxa filosa.</title>
        <authorList>
            <person name="Glockner G."/>
            <person name="Hulsmann N."/>
            <person name="Schleicher M."/>
            <person name="Noegel A.A."/>
            <person name="Eichinger L."/>
            <person name="Gallinger C."/>
            <person name="Pawlowski J."/>
            <person name="Sierra R."/>
            <person name="Euteneuer U."/>
            <person name="Pillet L."/>
            <person name="Moustafa A."/>
            <person name="Platzer M."/>
            <person name="Groth M."/>
            <person name="Szafranski K."/>
            <person name="Schliwa M."/>
        </authorList>
    </citation>
    <scope>NUCLEOTIDE SEQUENCE [LARGE SCALE GENOMIC DNA]</scope>
</reference>
<evidence type="ECO:0000313" key="7">
    <source>
        <dbReference type="EMBL" id="ETO34440.1"/>
    </source>
</evidence>
<sequence length="520" mass="58085">MLLNYQLLLFCVWVVKSEYYSFGGSNNNIENPTWGSVGVPAYRFARELSEFNTYGDNSTSLDTTKPNPRVISNTLGQFTKRRHPNSPLKVLTASSLQWAQLLTFDICGMTLGNWNVSQDNYVPVDIPACDCSYLDMSFLYGDDKASSDAIRTFENGQIMVEPVSTTSENQSTILENDIFGSSDLWKFYSNQSGNVSQLQHYAGSAGLATASGENNESRSLLVLVILLHFKCTHTHILYYILQKKKKTKKKKKKINNNNNKKMEYKGMLSGEKTVTCPYARTAGISSTRGKLPTHASAASLMTIFAREHNRIASQLQQQNFGWTDDQLFDQARAYNIALFQYITYTEYLPLLLGKYSFPNQITAYSKSTEASASAMFCSAAYRFAHSAVDDQIPLGGYVDQNGHTQFGGTCDGVVGYVNLRDSFAHPCVGVDDVGSTNYVDTIVCGAHLIAETEIDTNFVEDLRSYLPIDALRGLVSDTHGKKETLFFDLLSTNIQRFFIILLLFIATLCLFECAWLNDNI</sequence>
<evidence type="ECO:0000256" key="4">
    <source>
        <dbReference type="PIRSR" id="PIRSR619791-2"/>
    </source>
</evidence>
<evidence type="ECO:0000256" key="6">
    <source>
        <dbReference type="SAM" id="SignalP"/>
    </source>
</evidence>
<comment type="subcellular location">
    <subcellularLocation>
        <location evidence="1">Secreted</location>
    </subcellularLocation>
</comment>
<feature type="binding site" description="axial binding residue" evidence="4">
    <location>
        <position position="385"/>
    </location>
    <ligand>
        <name>heme b</name>
        <dbReference type="ChEBI" id="CHEBI:60344"/>
    </ligand>
    <ligandPart>
        <name>Fe</name>
        <dbReference type="ChEBI" id="CHEBI:18248"/>
    </ligandPart>
</feature>
<feature type="chain" id="PRO_5004975988" evidence="6">
    <location>
        <begin position="18"/>
        <end position="520"/>
    </location>
</feature>
<comment type="caution">
    <text evidence="7">The sequence shown here is derived from an EMBL/GenBank/DDBJ whole genome shotgun (WGS) entry which is preliminary data.</text>
</comment>
<keyword evidence="5" id="KW-1133">Transmembrane helix</keyword>
<evidence type="ECO:0000256" key="5">
    <source>
        <dbReference type="SAM" id="Phobius"/>
    </source>
</evidence>
<dbReference type="GO" id="GO:0004601">
    <property type="term" value="F:peroxidase activity"/>
    <property type="evidence" value="ECO:0007669"/>
    <property type="project" value="UniProtKB-KW"/>
</dbReference>
<proteinExistence type="predicted"/>
<gene>
    <name evidence="7" type="ORF">RFI_02654</name>
</gene>
<evidence type="ECO:0000256" key="2">
    <source>
        <dbReference type="ARBA" id="ARBA00022525"/>
    </source>
</evidence>
<dbReference type="GO" id="GO:0020037">
    <property type="term" value="F:heme binding"/>
    <property type="evidence" value="ECO:0007669"/>
    <property type="project" value="InterPro"/>
</dbReference>
<evidence type="ECO:0000313" key="8">
    <source>
        <dbReference type="Proteomes" id="UP000023152"/>
    </source>
</evidence>
<dbReference type="AlphaFoldDB" id="X6P7F1"/>
<keyword evidence="6" id="KW-0732">Signal</keyword>